<feature type="compositionally biased region" description="Basic and acidic residues" evidence="1">
    <location>
        <begin position="91"/>
        <end position="109"/>
    </location>
</feature>
<feature type="region of interest" description="Disordered" evidence="1">
    <location>
        <begin position="783"/>
        <end position="805"/>
    </location>
</feature>
<feature type="region of interest" description="Disordered" evidence="1">
    <location>
        <begin position="55"/>
        <end position="132"/>
    </location>
</feature>
<feature type="compositionally biased region" description="Basic and acidic residues" evidence="1">
    <location>
        <begin position="55"/>
        <end position="84"/>
    </location>
</feature>
<proteinExistence type="predicted"/>
<reference evidence="3" key="1">
    <citation type="submission" date="2023-11" db="EMBL/GenBank/DDBJ databases">
        <title>Genome assemblies of two species of porcelain crab, Petrolisthes cinctipes and Petrolisthes manimaculis (Anomura: Porcellanidae).</title>
        <authorList>
            <person name="Angst P."/>
        </authorList>
    </citation>
    <scope>NUCLEOTIDE SEQUENCE</scope>
    <source>
        <strain evidence="3">PB745_02</strain>
        <tissue evidence="3">Gill</tissue>
    </source>
</reference>
<feature type="compositionally biased region" description="Basic residues" evidence="1">
    <location>
        <begin position="426"/>
        <end position="438"/>
    </location>
</feature>
<feature type="region of interest" description="Disordered" evidence="1">
    <location>
        <begin position="420"/>
        <end position="451"/>
    </location>
</feature>
<feature type="compositionally biased region" description="Basic residues" evidence="1">
    <location>
        <begin position="113"/>
        <end position="124"/>
    </location>
</feature>
<dbReference type="InterPro" id="IPR013087">
    <property type="entry name" value="Znf_C2H2_type"/>
</dbReference>
<sequence length="805" mass="90834">MVDWESTSGFNLEAQRVQTATAATRTKKSASHFDMLREDDSEQLNVMDFVETEYRTDRTNRDRNKCKPNKTNRESTEYKPDKLRGTGRTEYGSDRTNRGKTEYKPDRTNRGGKNARKSSQRKPLLKNSLCVKSSQDPQSVLVSTVQYNNNKVHKPNKTKQHRHAQRNSKILSTKLNSTEVSQCYPYAACLKTLCDQAGSSVQNSAHNLLPEKLFDTLKTVNVHYPYSSLLEELHQNASLEPNHQHHHTPSSMEELHTHESRPFEIASVMRNINVPVRGSDSCINLGVSGVDSYAAPYSGMLMAMVMQQQIQEYANNQHRQQEPTKFESCRVGEILRTQMPVVDKLDSPPHELQSSAILQKLAFSAQEEEVHITRGKNVSKKRSGELPVVLDWSSTESSQCEEDDSEWRPPHWQAKKVTSIVNNTTNKRKTRRKTKRKKDSSGGGGVVSLFTHPSASQDYIPSECITDVQTNYSRSYTHVESESSVCVSATKSSSQLLQLIVGCDGKDTTRSSSSSRKNRKIFKRSKPTKRKEKQQRVVRKRQKDTDIPSWQSSVCDEQITPESTTKQKHTIELECMNEPQSLLKEYLLKPTEEILPVKSCDLPKANTSFLFSRLLQNFKNLAESGKPSMITKKEREDRENQSILRGMLVAGNSSGGSSAAELLSKSKLLSQTIRDDEIADDVGFPRTIIDNPFNPHTSLYDTKSNTCRVKCEDDIKVECEDVFCKVECEEEVFECQVCYLQFSSGLDLSNHKILFHCSADDPLDTNTDTEGRGKEQMVVVPCGGDDMEEEGIGGVGRVSVESSRR</sequence>
<keyword evidence="4" id="KW-1185">Reference proteome</keyword>
<evidence type="ECO:0000313" key="4">
    <source>
        <dbReference type="Proteomes" id="UP001292094"/>
    </source>
</evidence>
<gene>
    <name evidence="3" type="ORF">Pmani_015179</name>
</gene>
<evidence type="ECO:0000256" key="1">
    <source>
        <dbReference type="SAM" id="MobiDB-lite"/>
    </source>
</evidence>
<feature type="region of interest" description="Disordered" evidence="1">
    <location>
        <begin position="506"/>
        <end position="549"/>
    </location>
</feature>
<accession>A0AAE1PRG1</accession>
<organism evidence="3 4">
    <name type="scientific">Petrolisthes manimaculis</name>
    <dbReference type="NCBI Taxonomy" id="1843537"/>
    <lineage>
        <taxon>Eukaryota</taxon>
        <taxon>Metazoa</taxon>
        <taxon>Ecdysozoa</taxon>
        <taxon>Arthropoda</taxon>
        <taxon>Crustacea</taxon>
        <taxon>Multicrustacea</taxon>
        <taxon>Malacostraca</taxon>
        <taxon>Eumalacostraca</taxon>
        <taxon>Eucarida</taxon>
        <taxon>Decapoda</taxon>
        <taxon>Pleocyemata</taxon>
        <taxon>Anomura</taxon>
        <taxon>Galatheoidea</taxon>
        <taxon>Porcellanidae</taxon>
        <taxon>Petrolisthes</taxon>
    </lineage>
</organism>
<dbReference type="PROSITE" id="PS00028">
    <property type="entry name" value="ZINC_FINGER_C2H2_1"/>
    <property type="match status" value="1"/>
</dbReference>
<comment type="caution">
    <text evidence="3">The sequence shown here is derived from an EMBL/GenBank/DDBJ whole genome shotgun (WGS) entry which is preliminary data.</text>
</comment>
<protein>
    <recommendedName>
        <fullName evidence="2">C2H2-type domain-containing protein</fullName>
    </recommendedName>
</protein>
<evidence type="ECO:0000259" key="2">
    <source>
        <dbReference type="PROSITE" id="PS00028"/>
    </source>
</evidence>
<name>A0AAE1PRG1_9EUCA</name>
<dbReference type="EMBL" id="JAWZYT010001301">
    <property type="protein sequence ID" value="KAK4313486.1"/>
    <property type="molecule type" value="Genomic_DNA"/>
</dbReference>
<feature type="compositionally biased region" description="Basic residues" evidence="1">
    <location>
        <begin position="516"/>
        <end position="542"/>
    </location>
</feature>
<dbReference type="Proteomes" id="UP001292094">
    <property type="component" value="Unassembled WGS sequence"/>
</dbReference>
<dbReference type="AlphaFoldDB" id="A0AAE1PRG1"/>
<feature type="domain" description="C2H2-type" evidence="2">
    <location>
        <begin position="735"/>
        <end position="756"/>
    </location>
</feature>
<evidence type="ECO:0000313" key="3">
    <source>
        <dbReference type="EMBL" id="KAK4313486.1"/>
    </source>
</evidence>